<dbReference type="PANTHER" id="PTHR32552">
    <property type="entry name" value="FERRICHROME IRON RECEPTOR-RELATED"/>
    <property type="match status" value="1"/>
</dbReference>
<dbReference type="OrthoDB" id="9758472at2"/>
<protein>
    <submittedName>
        <fullName evidence="19">TonB-dependent receptor</fullName>
    </submittedName>
</protein>
<organism evidence="19 20">
    <name type="scientific">Paraflavitalea soli</name>
    <dbReference type="NCBI Taxonomy" id="2315862"/>
    <lineage>
        <taxon>Bacteria</taxon>
        <taxon>Pseudomonadati</taxon>
        <taxon>Bacteroidota</taxon>
        <taxon>Chitinophagia</taxon>
        <taxon>Chitinophagales</taxon>
        <taxon>Chitinophagaceae</taxon>
        <taxon>Paraflavitalea</taxon>
    </lineage>
</organism>
<dbReference type="CDD" id="cd01347">
    <property type="entry name" value="ligand_gated_channel"/>
    <property type="match status" value="1"/>
</dbReference>
<dbReference type="RefSeq" id="WP_119050184.1">
    <property type="nucleotide sequence ID" value="NZ_CP032157.1"/>
</dbReference>
<evidence type="ECO:0000313" key="20">
    <source>
        <dbReference type="Proteomes" id="UP000263900"/>
    </source>
</evidence>
<dbReference type="NCBIfam" id="TIGR01783">
    <property type="entry name" value="TonB-siderophor"/>
    <property type="match status" value="1"/>
</dbReference>
<keyword evidence="10 15" id="KW-0798">TonB box</keyword>
<dbReference type="InterPro" id="IPR039426">
    <property type="entry name" value="TonB-dep_rcpt-like"/>
</dbReference>
<keyword evidence="3 14" id="KW-0813">Transport</keyword>
<evidence type="ECO:0000256" key="12">
    <source>
        <dbReference type="ARBA" id="ARBA00023170"/>
    </source>
</evidence>
<dbReference type="InterPro" id="IPR037066">
    <property type="entry name" value="Plug_dom_sf"/>
</dbReference>
<feature type="chain" id="PRO_5017792034" evidence="16">
    <location>
        <begin position="19"/>
        <end position="781"/>
    </location>
</feature>
<dbReference type="EMBL" id="CP032157">
    <property type="protein sequence ID" value="AXY74297.1"/>
    <property type="molecule type" value="Genomic_DNA"/>
</dbReference>
<evidence type="ECO:0000256" key="15">
    <source>
        <dbReference type="RuleBase" id="RU003357"/>
    </source>
</evidence>
<evidence type="ECO:0000256" key="3">
    <source>
        <dbReference type="ARBA" id="ARBA00022448"/>
    </source>
</evidence>
<dbReference type="InterPro" id="IPR010105">
    <property type="entry name" value="TonB_sidphr_rcpt"/>
</dbReference>
<dbReference type="GO" id="GO:0015891">
    <property type="term" value="P:siderophore transport"/>
    <property type="evidence" value="ECO:0007669"/>
    <property type="project" value="InterPro"/>
</dbReference>
<feature type="domain" description="TonB-dependent receptor plug" evidence="18">
    <location>
        <begin position="137"/>
        <end position="226"/>
    </location>
</feature>
<evidence type="ECO:0000256" key="1">
    <source>
        <dbReference type="ARBA" id="ARBA00004571"/>
    </source>
</evidence>
<dbReference type="InterPro" id="IPR036942">
    <property type="entry name" value="Beta-barrel_TonB_sf"/>
</dbReference>
<keyword evidence="9" id="KW-0406">Ion transport</keyword>
<evidence type="ECO:0000256" key="9">
    <source>
        <dbReference type="ARBA" id="ARBA00023065"/>
    </source>
</evidence>
<dbReference type="PROSITE" id="PS52016">
    <property type="entry name" value="TONB_DEPENDENT_REC_3"/>
    <property type="match status" value="1"/>
</dbReference>
<dbReference type="InterPro" id="IPR008969">
    <property type="entry name" value="CarboxyPept-like_regulatory"/>
</dbReference>
<evidence type="ECO:0000256" key="10">
    <source>
        <dbReference type="ARBA" id="ARBA00023077"/>
    </source>
</evidence>
<evidence type="ECO:0000313" key="19">
    <source>
        <dbReference type="EMBL" id="AXY74297.1"/>
    </source>
</evidence>
<comment type="similarity">
    <text evidence="2 14 15">Belongs to the TonB-dependent receptor family.</text>
</comment>
<evidence type="ECO:0000256" key="2">
    <source>
        <dbReference type="ARBA" id="ARBA00009810"/>
    </source>
</evidence>
<evidence type="ECO:0000256" key="6">
    <source>
        <dbReference type="ARBA" id="ARBA00022692"/>
    </source>
</evidence>
<evidence type="ECO:0000256" key="11">
    <source>
        <dbReference type="ARBA" id="ARBA00023136"/>
    </source>
</evidence>
<evidence type="ECO:0000256" key="14">
    <source>
        <dbReference type="PROSITE-ProRule" id="PRU01360"/>
    </source>
</evidence>
<keyword evidence="20" id="KW-1185">Reference proteome</keyword>
<keyword evidence="8" id="KW-0408">Iron</keyword>
<keyword evidence="6 14" id="KW-0812">Transmembrane</keyword>
<comment type="subcellular location">
    <subcellularLocation>
        <location evidence="1 14">Cell outer membrane</location>
        <topology evidence="1 14">Multi-pass membrane protein</topology>
    </subcellularLocation>
</comment>
<evidence type="ECO:0000259" key="17">
    <source>
        <dbReference type="Pfam" id="PF00593"/>
    </source>
</evidence>
<dbReference type="PANTHER" id="PTHR32552:SF68">
    <property type="entry name" value="FERRICHROME OUTER MEMBRANE TRANSPORTER_PHAGE RECEPTOR"/>
    <property type="match status" value="1"/>
</dbReference>
<dbReference type="SUPFAM" id="SSF56935">
    <property type="entry name" value="Porins"/>
    <property type="match status" value="1"/>
</dbReference>
<dbReference type="GO" id="GO:0015344">
    <property type="term" value="F:siderophore uptake transmembrane transporter activity"/>
    <property type="evidence" value="ECO:0007669"/>
    <property type="project" value="TreeGrafter"/>
</dbReference>
<proteinExistence type="inferred from homology"/>
<keyword evidence="13 14" id="KW-0998">Cell outer membrane</keyword>
<keyword evidence="11 14" id="KW-0472">Membrane</keyword>
<dbReference type="KEGG" id="pseg:D3H65_10055"/>
<dbReference type="InterPro" id="IPR000531">
    <property type="entry name" value="Beta-barrel_TonB"/>
</dbReference>
<dbReference type="GO" id="GO:0009279">
    <property type="term" value="C:cell outer membrane"/>
    <property type="evidence" value="ECO:0007669"/>
    <property type="project" value="UniProtKB-SubCell"/>
</dbReference>
<keyword evidence="4 14" id="KW-1134">Transmembrane beta strand</keyword>
<dbReference type="InterPro" id="IPR012910">
    <property type="entry name" value="Plug_dom"/>
</dbReference>
<dbReference type="Pfam" id="PF07715">
    <property type="entry name" value="Plug"/>
    <property type="match status" value="1"/>
</dbReference>
<evidence type="ECO:0000256" key="8">
    <source>
        <dbReference type="ARBA" id="ARBA00023004"/>
    </source>
</evidence>
<reference evidence="19 20" key="1">
    <citation type="submission" date="2018-09" db="EMBL/GenBank/DDBJ databases">
        <title>Genome sequencing of strain 6GH32-13.</title>
        <authorList>
            <person name="Weon H.-Y."/>
            <person name="Heo J."/>
            <person name="Kwon S.-W."/>
        </authorList>
    </citation>
    <scope>NUCLEOTIDE SEQUENCE [LARGE SCALE GENOMIC DNA]</scope>
    <source>
        <strain evidence="19 20">5GH32-13</strain>
    </source>
</reference>
<dbReference type="Proteomes" id="UP000263900">
    <property type="component" value="Chromosome"/>
</dbReference>
<name>A0A3B7MKW2_9BACT</name>
<dbReference type="Gene3D" id="2.60.40.1120">
    <property type="entry name" value="Carboxypeptidase-like, regulatory domain"/>
    <property type="match status" value="1"/>
</dbReference>
<dbReference type="Pfam" id="PF13715">
    <property type="entry name" value="CarbopepD_reg_2"/>
    <property type="match status" value="1"/>
</dbReference>
<evidence type="ECO:0000256" key="5">
    <source>
        <dbReference type="ARBA" id="ARBA00022496"/>
    </source>
</evidence>
<dbReference type="SUPFAM" id="SSF49464">
    <property type="entry name" value="Carboxypeptidase regulatory domain-like"/>
    <property type="match status" value="1"/>
</dbReference>
<keyword evidence="7 16" id="KW-0732">Signal</keyword>
<dbReference type="Gene3D" id="2.170.130.10">
    <property type="entry name" value="TonB-dependent receptor, plug domain"/>
    <property type="match status" value="1"/>
</dbReference>
<evidence type="ECO:0000256" key="13">
    <source>
        <dbReference type="ARBA" id="ARBA00023237"/>
    </source>
</evidence>
<dbReference type="AlphaFoldDB" id="A0A3B7MKW2"/>
<evidence type="ECO:0000256" key="16">
    <source>
        <dbReference type="SAM" id="SignalP"/>
    </source>
</evidence>
<gene>
    <name evidence="19" type="ORF">D3H65_10055</name>
</gene>
<keyword evidence="12 19" id="KW-0675">Receptor</keyword>
<feature type="signal peptide" evidence="16">
    <location>
        <begin position="1"/>
        <end position="18"/>
    </location>
</feature>
<evidence type="ECO:0000256" key="7">
    <source>
        <dbReference type="ARBA" id="ARBA00022729"/>
    </source>
</evidence>
<dbReference type="Gene3D" id="2.40.170.20">
    <property type="entry name" value="TonB-dependent receptor, beta-barrel domain"/>
    <property type="match status" value="1"/>
</dbReference>
<sequence length="781" mass="86482">MKKILYLVLFIFSFVSLALGNEAPTGTIKGRVLTSDKQPAAFVSVVVIGTGRSVVSDEAGSFSISKVPAGTQELEVTLIGYEPLHQQVVVEENKTVTVELQITISNNQLQEVTVTNSKSKFVFKSSEYVARMPLRNLENPQVYNVVGRALMQEQVIIERTDLYRNIPGSVPNFSAGGSMGLSMRGFSTTIGMRNGMATSAIVPLNPVILERVESIKGPSGTLFGSNRNVTFGGVYNYVTKRPYEKFGGEISFAAGSYEFSRVTADINTPINKEKTMLIRLNAAAQSEGSFQDQGFNKNYTFAPTFSYQVNDRLKFILDMEATRGNYTVVSFALGNLANISARNFKDLPLDYNKAYINNSIDVRNGINNIQAQMEYKISDQWKSQTNYLYSVGFYKHLYWTALNMINDSMYARVTRNQTPETFGNIEVQQNFIGDFKIGGVRNRLVAGIDYNYNYNELYRATVNFDTINIRRPIRDMSLPALEAASALRGFSTTTTVAKNASIYASDVVNITPELMAMLSVRIDRFSTKGTLNPATGVYTGAYEQTSVSPKFGLVYQLIRNNLSLFGNYMNGFVNLAPITQPDNTILVLKPQYGNQWEGGVKFDLFNTRLNGSISFYNIDVTNSTRTEAVNGQNFTFQDGTQRSRGIEAEVIASPLKGMSIIAGYGYNENEYTKAAVSLKGKNVTFSPNHIGNIWVSYSFPEGKIKGLGVGAGVNYVGASWFDAANSFKVPEYTLVSGTVFYDAPKFRISLKGNNLSNERYWNNNGTPQKPANFIGSVSFKL</sequence>
<accession>A0A3B7MKW2</accession>
<feature type="domain" description="TonB-dependent receptor-like beta-barrel" evidence="17">
    <location>
        <begin position="330"/>
        <end position="755"/>
    </location>
</feature>
<dbReference type="Pfam" id="PF00593">
    <property type="entry name" value="TonB_dep_Rec_b-barrel"/>
    <property type="match status" value="1"/>
</dbReference>
<evidence type="ECO:0000256" key="4">
    <source>
        <dbReference type="ARBA" id="ARBA00022452"/>
    </source>
</evidence>
<dbReference type="GO" id="GO:0038023">
    <property type="term" value="F:signaling receptor activity"/>
    <property type="evidence" value="ECO:0007669"/>
    <property type="project" value="InterPro"/>
</dbReference>
<evidence type="ECO:0000259" key="18">
    <source>
        <dbReference type="Pfam" id="PF07715"/>
    </source>
</evidence>
<keyword evidence="5" id="KW-0410">Iron transport</keyword>